<dbReference type="STRING" id="1246581.A0A2H9TFH5"/>
<dbReference type="GO" id="GO:0016192">
    <property type="term" value="P:vesicle-mediated transport"/>
    <property type="evidence" value="ECO:0007669"/>
    <property type="project" value="InterPro"/>
</dbReference>
<comment type="caution">
    <text evidence="3">The sequence shown here is derived from an EMBL/GenBank/DDBJ whole genome shotgun (WGS) entry which is preliminary data.</text>
</comment>
<dbReference type="PANTHER" id="PTHR23101:SF25">
    <property type="entry name" value="GTPASE-ACTIVATING PROTEIN AND VPS9 DOMAIN-CONTAINING PROTEIN 1"/>
    <property type="match status" value="1"/>
</dbReference>
<feature type="compositionally biased region" description="Basic and acidic residues" evidence="1">
    <location>
        <begin position="405"/>
        <end position="414"/>
    </location>
</feature>
<dbReference type="Gene3D" id="1.10.246.120">
    <property type="match status" value="1"/>
</dbReference>
<protein>
    <submittedName>
        <fullName evidence="3">Vps9p</fullName>
    </submittedName>
</protein>
<feature type="domain" description="VPS9" evidence="2">
    <location>
        <begin position="129"/>
        <end position="259"/>
    </location>
</feature>
<proteinExistence type="predicted"/>
<dbReference type="GO" id="GO:0030139">
    <property type="term" value="C:endocytic vesicle"/>
    <property type="evidence" value="ECO:0007669"/>
    <property type="project" value="TreeGrafter"/>
</dbReference>
<dbReference type="OrthoDB" id="300289at2759"/>
<dbReference type="InterPro" id="IPR041545">
    <property type="entry name" value="DUF5601"/>
</dbReference>
<dbReference type="EMBL" id="MTSL01000219">
    <property type="protein sequence ID" value="PJF16527.1"/>
    <property type="molecule type" value="Genomic_DNA"/>
</dbReference>
<gene>
    <name evidence="3" type="ORF">PSACC_03703</name>
</gene>
<name>A0A2H9TFH5_9FUNG</name>
<dbReference type="SUPFAM" id="SSF109993">
    <property type="entry name" value="VPS9 domain"/>
    <property type="match status" value="1"/>
</dbReference>
<dbReference type="Pfam" id="PF18151">
    <property type="entry name" value="DUF5601"/>
    <property type="match status" value="1"/>
</dbReference>
<evidence type="ECO:0000313" key="3">
    <source>
        <dbReference type="EMBL" id="PJF16527.1"/>
    </source>
</evidence>
<dbReference type="GO" id="GO:0005085">
    <property type="term" value="F:guanyl-nucleotide exchange factor activity"/>
    <property type="evidence" value="ECO:0007669"/>
    <property type="project" value="InterPro"/>
</dbReference>
<keyword evidence="4" id="KW-1185">Reference proteome</keyword>
<accession>A0A2H9TFH5</accession>
<evidence type="ECO:0000313" key="4">
    <source>
        <dbReference type="Proteomes" id="UP000240830"/>
    </source>
</evidence>
<evidence type="ECO:0000259" key="2">
    <source>
        <dbReference type="PROSITE" id="PS51205"/>
    </source>
</evidence>
<organism evidence="3 4">
    <name type="scientific">Paramicrosporidium saccamoebae</name>
    <dbReference type="NCBI Taxonomy" id="1246581"/>
    <lineage>
        <taxon>Eukaryota</taxon>
        <taxon>Fungi</taxon>
        <taxon>Fungi incertae sedis</taxon>
        <taxon>Cryptomycota</taxon>
        <taxon>Cryptomycota incertae sedis</taxon>
        <taxon>Paramicrosporidium</taxon>
    </lineage>
</organism>
<reference evidence="3 4" key="1">
    <citation type="submission" date="2016-10" db="EMBL/GenBank/DDBJ databases">
        <title>The genome of Paramicrosporidium saccamoebae is the missing link in understanding Cryptomycota and Microsporidia evolution.</title>
        <authorList>
            <person name="Quandt C.A."/>
            <person name="Beaudet D."/>
            <person name="Corsaro D."/>
            <person name="Michel R."/>
            <person name="Corradi N."/>
            <person name="James T."/>
        </authorList>
    </citation>
    <scope>NUCLEOTIDE SEQUENCE [LARGE SCALE GENOMIC DNA]</scope>
    <source>
        <strain evidence="3 4">KSL3</strain>
    </source>
</reference>
<dbReference type="SMART" id="SM00167">
    <property type="entry name" value="VPS9"/>
    <property type="match status" value="1"/>
</dbReference>
<dbReference type="InterPro" id="IPR045046">
    <property type="entry name" value="Vps9-like"/>
</dbReference>
<dbReference type="InterPro" id="IPR037191">
    <property type="entry name" value="VPS9_dom_sf"/>
</dbReference>
<feature type="compositionally biased region" description="Basic and acidic residues" evidence="1">
    <location>
        <begin position="285"/>
        <end position="300"/>
    </location>
</feature>
<evidence type="ECO:0000256" key="1">
    <source>
        <dbReference type="SAM" id="MobiDB-lite"/>
    </source>
</evidence>
<feature type="region of interest" description="Disordered" evidence="1">
    <location>
        <begin position="269"/>
        <end position="307"/>
    </location>
</feature>
<dbReference type="Proteomes" id="UP000240830">
    <property type="component" value="Unassembled WGS sequence"/>
</dbReference>
<sequence>MVEAHRDDIEDVDDEVGEVEAFESGAELVEFDYESFLRRMRHPSCRPLITQLKNFISYFQERSSTVSVTQIVHQYRDFIDRLMLSVHDNAVWRLRGEAHPEEWELAREGIEYLLMNQLYSTAFAPKEDRDRDQIVARKMSLYGEWMQARHLDIKGPILDDELLLDEAIIEFRKINEYLTPRDKLIYLVESCSPDASADEIMPIQILAILKSKVSHFHSNLQYVSRYRDQRKLASDSAYHFTSLLAVSSFIERMDQQSLVISDEEFNERMEEANRQNVESASEFVAEPRRSDPLPTDRRQDQGMSQDQFKEEATKVYISVKEKVKLGASKSIDYLGKLMTEAEAKIKAAISSGSASPAQEEREQMMRNEDEFQLQLAMALSLSEQECRANNLDKSAEKGQLIEIQDPDHQERDSKSSSTEPS</sequence>
<feature type="region of interest" description="Disordered" evidence="1">
    <location>
        <begin position="389"/>
        <end position="421"/>
    </location>
</feature>
<dbReference type="AlphaFoldDB" id="A0A2H9TFH5"/>
<dbReference type="PANTHER" id="PTHR23101">
    <property type="entry name" value="RAB GDP/GTP EXCHANGE FACTOR"/>
    <property type="match status" value="1"/>
</dbReference>
<dbReference type="PROSITE" id="PS51205">
    <property type="entry name" value="VPS9"/>
    <property type="match status" value="1"/>
</dbReference>
<dbReference type="InterPro" id="IPR003123">
    <property type="entry name" value="VPS9"/>
</dbReference>
<dbReference type="Pfam" id="PF02204">
    <property type="entry name" value="VPS9"/>
    <property type="match status" value="1"/>
</dbReference>
<dbReference type="GO" id="GO:0005829">
    <property type="term" value="C:cytosol"/>
    <property type="evidence" value="ECO:0007669"/>
    <property type="project" value="TreeGrafter"/>
</dbReference>
<dbReference type="GO" id="GO:0031267">
    <property type="term" value="F:small GTPase binding"/>
    <property type="evidence" value="ECO:0007669"/>
    <property type="project" value="TreeGrafter"/>
</dbReference>
<dbReference type="Gene3D" id="1.20.1050.80">
    <property type="entry name" value="VPS9 domain"/>
    <property type="match status" value="1"/>
</dbReference>